<feature type="region of interest" description="Disordered" evidence="1">
    <location>
        <begin position="130"/>
        <end position="149"/>
    </location>
</feature>
<comment type="caution">
    <text evidence="2">The sequence shown here is derived from an EMBL/GenBank/DDBJ whole genome shotgun (WGS) entry which is preliminary data.</text>
</comment>
<accession>A0AAD4MMY7</accession>
<feature type="compositionally biased region" description="Basic and acidic residues" evidence="1">
    <location>
        <begin position="131"/>
        <end position="149"/>
    </location>
</feature>
<protein>
    <submittedName>
        <fullName evidence="2">Uncharacterized protein</fullName>
    </submittedName>
</protein>
<reference evidence="2" key="1">
    <citation type="submission" date="2022-01" db="EMBL/GenBank/DDBJ databases">
        <title>Genome Sequence Resource for Two Populations of Ditylenchus destructor, the Migratory Endoparasitic Phytonematode.</title>
        <authorList>
            <person name="Zhang H."/>
            <person name="Lin R."/>
            <person name="Xie B."/>
        </authorList>
    </citation>
    <scope>NUCLEOTIDE SEQUENCE</scope>
    <source>
        <strain evidence="2">BazhouSP</strain>
    </source>
</reference>
<sequence>MQMNQARSMSSTKRDIDCFALTPLIAITDNILHSTGLNQLKVPFHSSGEGTSKTTPKTEKGQVAITLNDFHCVYPPDENSHHIEAWSSLELNKDLEKISKCTPADMYFKEDLRPHNFANGSEDFTPKRLRLSMEDGQERKKPLVRADTK</sequence>
<evidence type="ECO:0000313" key="2">
    <source>
        <dbReference type="EMBL" id="KAI1698788.1"/>
    </source>
</evidence>
<proteinExistence type="predicted"/>
<evidence type="ECO:0000256" key="1">
    <source>
        <dbReference type="SAM" id="MobiDB-lite"/>
    </source>
</evidence>
<name>A0AAD4MMY7_9BILA</name>
<keyword evidence="3" id="KW-1185">Reference proteome</keyword>
<gene>
    <name evidence="2" type="ORF">DdX_17701</name>
</gene>
<dbReference type="EMBL" id="JAKKPZ010000204">
    <property type="protein sequence ID" value="KAI1698788.1"/>
    <property type="molecule type" value="Genomic_DNA"/>
</dbReference>
<dbReference type="Proteomes" id="UP001201812">
    <property type="component" value="Unassembled WGS sequence"/>
</dbReference>
<evidence type="ECO:0000313" key="3">
    <source>
        <dbReference type="Proteomes" id="UP001201812"/>
    </source>
</evidence>
<dbReference type="AlphaFoldDB" id="A0AAD4MMY7"/>
<organism evidence="2 3">
    <name type="scientific">Ditylenchus destructor</name>
    <dbReference type="NCBI Taxonomy" id="166010"/>
    <lineage>
        <taxon>Eukaryota</taxon>
        <taxon>Metazoa</taxon>
        <taxon>Ecdysozoa</taxon>
        <taxon>Nematoda</taxon>
        <taxon>Chromadorea</taxon>
        <taxon>Rhabditida</taxon>
        <taxon>Tylenchina</taxon>
        <taxon>Tylenchomorpha</taxon>
        <taxon>Sphaerularioidea</taxon>
        <taxon>Anguinidae</taxon>
        <taxon>Anguininae</taxon>
        <taxon>Ditylenchus</taxon>
    </lineage>
</organism>